<feature type="compositionally biased region" description="Pro residues" evidence="1">
    <location>
        <begin position="144"/>
        <end position="153"/>
    </location>
</feature>
<dbReference type="GeneID" id="19417504"/>
<accession>R7S674</accession>
<reference evidence="3" key="1">
    <citation type="journal article" date="2012" name="Science">
        <title>The Paleozoic origin of enzymatic lignin decomposition reconstructed from 31 fungal genomes.</title>
        <authorList>
            <person name="Floudas D."/>
            <person name="Binder M."/>
            <person name="Riley R."/>
            <person name="Barry K."/>
            <person name="Blanchette R.A."/>
            <person name="Henrissat B."/>
            <person name="Martinez A.T."/>
            <person name="Otillar R."/>
            <person name="Spatafora J.W."/>
            <person name="Yadav J.S."/>
            <person name="Aerts A."/>
            <person name="Benoit I."/>
            <person name="Boyd A."/>
            <person name="Carlson A."/>
            <person name="Copeland A."/>
            <person name="Coutinho P.M."/>
            <person name="de Vries R.P."/>
            <person name="Ferreira P."/>
            <person name="Findley K."/>
            <person name="Foster B."/>
            <person name="Gaskell J."/>
            <person name="Glotzer D."/>
            <person name="Gorecki P."/>
            <person name="Heitman J."/>
            <person name="Hesse C."/>
            <person name="Hori C."/>
            <person name="Igarashi K."/>
            <person name="Jurgens J.A."/>
            <person name="Kallen N."/>
            <person name="Kersten P."/>
            <person name="Kohler A."/>
            <person name="Kuees U."/>
            <person name="Kumar T.K.A."/>
            <person name="Kuo A."/>
            <person name="LaButti K."/>
            <person name="Larrondo L.F."/>
            <person name="Lindquist E."/>
            <person name="Ling A."/>
            <person name="Lombard V."/>
            <person name="Lucas S."/>
            <person name="Lundell T."/>
            <person name="Martin R."/>
            <person name="McLaughlin D.J."/>
            <person name="Morgenstern I."/>
            <person name="Morin E."/>
            <person name="Murat C."/>
            <person name="Nagy L.G."/>
            <person name="Nolan M."/>
            <person name="Ohm R.A."/>
            <person name="Patyshakuliyeva A."/>
            <person name="Rokas A."/>
            <person name="Ruiz-Duenas F.J."/>
            <person name="Sabat G."/>
            <person name="Salamov A."/>
            <person name="Samejima M."/>
            <person name="Schmutz J."/>
            <person name="Slot J.C."/>
            <person name="St John F."/>
            <person name="Stenlid J."/>
            <person name="Sun H."/>
            <person name="Sun S."/>
            <person name="Syed K."/>
            <person name="Tsang A."/>
            <person name="Wiebenga A."/>
            <person name="Young D."/>
            <person name="Pisabarro A."/>
            <person name="Eastwood D.C."/>
            <person name="Martin F."/>
            <person name="Cullen D."/>
            <person name="Grigoriev I.V."/>
            <person name="Hibbett D.S."/>
        </authorList>
    </citation>
    <scope>NUCLEOTIDE SEQUENCE [LARGE SCALE GENOMIC DNA]</scope>
    <source>
        <strain evidence="3">FP-101664</strain>
    </source>
</reference>
<proteinExistence type="predicted"/>
<gene>
    <name evidence="2" type="ORF">TRAVEDRAFT_54700</name>
</gene>
<dbReference type="AlphaFoldDB" id="R7S674"/>
<dbReference type="Proteomes" id="UP000054317">
    <property type="component" value="Unassembled WGS sequence"/>
</dbReference>
<dbReference type="EMBL" id="JH711884">
    <property type="protein sequence ID" value="EIW51276.1"/>
    <property type="molecule type" value="Genomic_DNA"/>
</dbReference>
<feature type="compositionally biased region" description="Basic and acidic residues" evidence="1">
    <location>
        <begin position="125"/>
        <end position="138"/>
    </location>
</feature>
<evidence type="ECO:0000313" key="3">
    <source>
        <dbReference type="Proteomes" id="UP000054317"/>
    </source>
</evidence>
<evidence type="ECO:0000256" key="1">
    <source>
        <dbReference type="SAM" id="MobiDB-lite"/>
    </source>
</evidence>
<protein>
    <submittedName>
        <fullName evidence="2">Uncharacterized protein</fullName>
    </submittedName>
</protein>
<keyword evidence="3" id="KW-1185">Reference proteome</keyword>
<feature type="compositionally biased region" description="Basic and acidic residues" evidence="1">
    <location>
        <begin position="69"/>
        <end position="89"/>
    </location>
</feature>
<organism evidence="2 3">
    <name type="scientific">Trametes versicolor (strain FP-101664)</name>
    <name type="common">White-rot fungus</name>
    <name type="synonym">Coriolus versicolor</name>
    <dbReference type="NCBI Taxonomy" id="717944"/>
    <lineage>
        <taxon>Eukaryota</taxon>
        <taxon>Fungi</taxon>
        <taxon>Dikarya</taxon>
        <taxon>Basidiomycota</taxon>
        <taxon>Agaricomycotina</taxon>
        <taxon>Agaricomycetes</taxon>
        <taxon>Polyporales</taxon>
        <taxon>Polyporaceae</taxon>
        <taxon>Trametes</taxon>
    </lineage>
</organism>
<feature type="region of interest" description="Disordered" evidence="1">
    <location>
        <begin position="1"/>
        <end position="168"/>
    </location>
</feature>
<name>R7S674_TRAVS</name>
<feature type="compositionally biased region" description="Basic and acidic residues" evidence="1">
    <location>
        <begin position="43"/>
        <end position="59"/>
    </location>
</feature>
<evidence type="ECO:0000313" key="2">
    <source>
        <dbReference type="EMBL" id="EIW51276.1"/>
    </source>
</evidence>
<dbReference type="KEGG" id="tvs:TRAVEDRAFT_54700"/>
<sequence length="168" mass="18164">MGDLTARSQKRASPPAHASSRRAIWHQHPWARPATSPAASQRVGRDRSSRRGSGDRACSDAEAPPARSTEPRKRGASSAHHEDGVHAEKTQSAYAETASRARRDTTHLPVRNLVRPLSGCTRPPTVRERAHEPGESTRRTRGGPSPPSPPSSPPLETARSDVPSYVLP</sequence>
<dbReference type="RefSeq" id="XP_008045839.1">
    <property type="nucleotide sequence ID" value="XM_008047648.1"/>
</dbReference>